<protein>
    <submittedName>
        <fullName evidence="8">Major Facilitator Superfamily protein</fullName>
    </submittedName>
</protein>
<feature type="transmembrane region" description="Helical" evidence="6">
    <location>
        <begin position="436"/>
        <end position="459"/>
    </location>
</feature>
<evidence type="ECO:0000259" key="7">
    <source>
        <dbReference type="PROSITE" id="PS50850"/>
    </source>
</evidence>
<sequence>MSALGEKPVVKRTPHWTDAGAVAFARFAMSIMMAADAVLAPSILTDFSGNASDATLLSSMTYATVAALALPFAQLSDRLGRSFVFVMGCLVFILGQLGIGFAPNFETFLFMRVVQGIGAAAQMITVLSILTELYPASSWGRVLGLNTAFMYMGTLLGPYLAGLLSEHAGWRMVYFVGAGISTLSALCAASRFGFRPQKRDRTVGFDGIGTVLVILSMAGLVHGGAHWAEAWGRGLLAFGAVMLVVYVIWEKRARFAQTDISLFVENRVFRYGCAVQVLDNVAGFATTMLLSFYLQFVLLRSAPDTGMILMIMPLLMATLSPVYGRLADRFDPRCVSACGMLGVCLGLVGGICIPWISSLWLVVGMAACVGAGTACFNTANMKLIFRSVPPEKNGMAAGMVGGLRILGMVGSLLLAGMSMVTFMGGQEVSTETAHELVTSMQVSFCAFTVLGLFAVFLTLRAKPRSGKTAQ</sequence>
<dbReference type="Proteomes" id="UP000189733">
    <property type="component" value="Unassembled WGS sequence"/>
</dbReference>
<dbReference type="Pfam" id="PF07690">
    <property type="entry name" value="MFS_1"/>
    <property type="match status" value="2"/>
</dbReference>
<keyword evidence="4 6" id="KW-1133">Transmembrane helix</keyword>
<gene>
    <name evidence="8" type="ORF">SAMN02745702_01955</name>
</gene>
<evidence type="ECO:0000313" key="8">
    <source>
        <dbReference type="EMBL" id="SKA74498.1"/>
    </source>
</evidence>
<feature type="domain" description="Major facilitator superfamily (MFS) profile" evidence="7">
    <location>
        <begin position="18"/>
        <end position="466"/>
    </location>
</feature>
<keyword evidence="9" id="KW-1185">Reference proteome</keyword>
<feature type="transmembrane region" description="Helical" evidence="6">
    <location>
        <begin position="142"/>
        <end position="161"/>
    </location>
</feature>
<dbReference type="GO" id="GO:0022857">
    <property type="term" value="F:transmembrane transporter activity"/>
    <property type="evidence" value="ECO:0007669"/>
    <property type="project" value="InterPro"/>
</dbReference>
<dbReference type="InterPro" id="IPR020846">
    <property type="entry name" value="MFS_dom"/>
</dbReference>
<dbReference type="PANTHER" id="PTHR42718:SF9">
    <property type="entry name" value="MAJOR FACILITATOR SUPERFAMILY MULTIDRUG TRANSPORTER MFSC"/>
    <property type="match status" value="1"/>
</dbReference>
<dbReference type="PROSITE" id="PS50850">
    <property type="entry name" value="MFS"/>
    <property type="match status" value="1"/>
</dbReference>
<evidence type="ECO:0000256" key="3">
    <source>
        <dbReference type="ARBA" id="ARBA00022692"/>
    </source>
</evidence>
<feature type="transmembrane region" description="Helical" evidence="6">
    <location>
        <begin position="173"/>
        <end position="194"/>
    </location>
</feature>
<feature type="transmembrane region" description="Helical" evidence="6">
    <location>
        <begin position="335"/>
        <end position="356"/>
    </location>
</feature>
<keyword evidence="3 6" id="KW-0812">Transmembrane</keyword>
<feature type="transmembrane region" description="Helical" evidence="6">
    <location>
        <begin position="362"/>
        <end position="385"/>
    </location>
</feature>
<dbReference type="AlphaFoldDB" id="A0A1T4WBS1"/>
<dbReference type="GO" id="GO:0016020">
    <property type="term" value="C:membrane"/>
    <property type="evidence" value="ECO:0007669"/>
    <property type="project" value="UniProtKB-SubCell"/>
</dbReference>
<evidence type="ECO:0000256" key="6">
    <source>
        <dbReference type="SAM" id="Phobius"/>
    </source>
</evidence>
<keyword evidence="5 6" id="KW-0472">Membrane</keyword>
<dbReference type="Gene3D" id="1.20.1250.20">
    <property type="entry name" value="MFS general substrate transporter like domains"/>
    <property type="match status" value="2"/>
</dbReference>
<dbReference type="STRING" id="1121442.SAMN02745702_01955"/>
<feature type="transmembrane region" description="Helical" evidence="6">
    <location>
        <begin position="230"/>
        <end position="249"/>
    </location>
</feature>
<reference evidence="8 9" key="1">
    <citation type="submission" date="2017-02" db="EMBL/GenBank/DDBJ databases">
        <authorList>
            <person name="Peterson S.W."/>
        </authorList>
    </citation>
    <scope>NUCLEOTIDE SEQUENCE [LARGE SCALE GENOMIC DNA]</scope>
    <source>
        <strain evidence="8 9">DSM 18034</strain>
    </source>
</reference>
<organism evidence="8 9">
    <name type="scientific">Desulfobaculum bizertense DSM 18034</name>
    <dbReference type="NCBI Taxonomy" id="1121442"/>
    <lineage>
        <taxon>Bacteria</taxon>
        <taxon>Pseudomonadati</taxon>
        <taxon>Thermodesulfobacteriota</taxon>
        <taxon>Desulfovibrionia</taxon>
        <taxon>Desulfovibrionales</taxon>
        <taxon>Desulfovibrionaceae</taxon>
        <taxon>Desulfobaculum</taxon>
    </lineage>
</organism>
<comment type="subcellular location">
    <subcellularLocation>
        <location evidence="1">Membrane</location>
        <topology evidence="1">Multi-pass membrane protein</topology>
    </subcellularLocation>
</comment>
<dbReference type="RefSeq" id="WP_078685240.1">
    <property type="nucleotide sequence ID" value="NZ_FUYA01000006.1"/>
</dbReference>
<evidence type="ECO:0000256" key="5">
    <source>
        <dbReference type="ARBA" id="ARBA00023136"/>
    </source>
</evidence>
<evidence type="ECO:0000256" key="2">
    <source>
        <dbReference type="ARBA" id="ARBA00022448"/>
    </source>
</evidence>
<dbReference type="OrthoDB" id="9812221at2"/>
<proteinExistence type="predicted"/>
<dbReference type="SUPFAM" id="SSF103473">
    <property type="entry name" value="MFS general substrate transporter"/>
    <property type="match status" value="1"/>
</dbReference>
<dbReference type="CDD" id="cd17321">
    <property type="entry name" value="MFS_MMR_MDR_like"/>
    <property type="match status" value="1"/>
</dbReference>
<dbReference type="EMBL" id="FUYA01000006">
    <property type="protein sequence ID" value="SKA74498.1"/>
    <property type="molecule type" value="Genomic_DNA"/>
</dbReference>
<feature type="transmembrane region" description="Helical" evidence="6">
    <location>
        <begin position="108"/>
        <end position="130"/>
    </location>
</feature>
<dbReference type="PANTHER" id="PTHR42718">
    <property type="entry name" value="MAJOR FACILITATOR SUPERFAMILY MULTIDRUG TRANSPORTER MFSC"/>
    <property type="match status" value="1"/>
</dbReference>
<keyword evidence="2" id="KW-0813">Transport</keyword>
<feature type="transmembrane region" description="Helical" evidence="6">
    <location>
        <begin position="203"/>
        <end position="224"/>
    </location>
</feature>
<name>A0A1T4WBS1_9BACT</name>
<feature type="transmembrane region" description="Helical" evidence="6">
    <location>
        <begin position="82"/>
        <end position="102"/>
    </location>
</feature>
<accession>A0A1T4WBS1</accession>
<feature type="transmembrane region" description="Helical" evidence="6">
    <location>
        <begin position="56"/>
        <end position="75"/>
    </location>
</feature>
<feature type="transmembrane region" description="Helical" evidence="6">
    <location>
        <begin position="306"/>
        <end position="323"/>
    </location>
</feature>
<evidence type="ECO:0000256" key="4">
    <source>
        <dbReference type="ARBA" id="ARBA00022989"/>
    </source>
</evidence>
<dbReference type="InterPro" id="IPR036259">
    <property type="entry name" value="MFS_trans_sf"/>
</dbReference>
<feature type="transmembrane region" description="Helical" evidence="6">
    <location>
        <begin position="21"/>
        <end position="44"/>
    </location>
</feature>
<feature type="transmembrane region" description="Helical" evidence="6">
    <location>
        <begin position="405"/>
        <end position="424"/>
    </location>
</feature>
<evidence type="ECO:0000256" key="1">
    <source>
        <dbReference type="ARBA" id="ARBA00004141"/>
    </source>
</evidence>
<dbReference type="InterPro" id="IPR011701">
    <property type="entry name" value="MFS"/>
</dbReference>
<evidence type="ECO:0000313" key="9">
    <source>
        <dbReference type="Proteomes" id="UP000189733"/>
    </source>
</evidence>
<feature type="transmembrane region" description="Helical" evidence="6">
    <location>
        <begin position="269"/>
        <end position="294"/>
    </location>
</feature>